<dbReference type="InParanoid" id="S8DXI0"/>
<organism evidence="3 4">
    <name type="scientific">Fomitopsis schrenkii</name>
    <name type="common">Brown rot fungus</name>
    <dbReference type="NCBI Taxonomy" id="2126942"/>
    <lineage>
        <taxon>Eukaryota</taxon>
        <taxon>Fungi</taxon>
        <taxon>Dikarya</taxon>
        <taxon>Basidiomycota</taxon>
        <taxon>Agaricomycotina</taxon>
        <taxon>Agaricomycetes</taxon>
        <taxon>Polyporales</taxon>
        <taxon>Fomitopsis</taxon>
    </lineage>
</organism>
<proteinExistence type="predicted"/>
<evidence type="ECO:0000313" key="3">
    <source>
        <dbReference type="EMBL" id="EPS95848.1"/>
    </source>
</evidence>
<dbReference type="InterPro" id="IPR000845">
    <property type="entry name" value="Nucleoside_phosphorylase_d"/>
</dbReference>
<dbReference type="Proteomes" id="UP000015241">
    <property type="component" value="Unassembled WGS sequence"/>
</dbReference>
<sequence length="350" mass="37720">MKDLILDANFPRTLDQRVYHLGIRSGEVANRIVTVGSPSRAKGIASALDASPRPFTLSSERGFTTITGRFKGVPVSIISIGMGYPNADFFVREVRECLAGDMVVIRLGSCGGLIDVPVGTVVVPKASIAITRNYDYSFITSGHHDPPYRISKPVNADPELHRLLSATLQRTKPTTLHTGVVDNTLNASADSFYSSQGRQTSFPDHNETLIEDIKARHADVGTLEMETFHILHLAANWPGPARTKGTVAPPVTALPVAPSMTVTPSPSAQAQPPSVSTASAAGEPLRPEPRIRAAAAQMVFASRTSQDFITPEKVAEIEAWSGRAVLEALVGFRIDPERLHEEAGSVWELQ</sequence>
<evidence type="ECO:0000256" key="1">
    <source>
        <dbReference type="SAM" id="MobiDB-lite"/>
    </source>
</evidence>
<feature type="domain" description="Nucleoside phosphorylase" evidence="2">
    <location>
        <begin position="31"/>
        <end position="235"/>
    </location>
</feature>
<accession>S8DXI0</accession>
<dbReference type="eggNOG" id="ENOG502RXRP">
    <property type="taxonomic scope" value="Eukaryota"/>
</dbReference>
<gene>
    <name evidence="3" type="ORF">FOMPIDRAFT_1168219</name>
</gene>
<dbReference type="STRING" id="743788.S8DXI0"/>
<evidence type="ECO:0000259" key="2">
    <source>
        <dbReference type="Pfam" id="PF01048"/>
    </source>
</evidence>
<dbReference type="AlphaFoldDB" id="S8DXI0"/>
<dbReference type="OrthoDB" id="416752at2759"/>
<feature type="compositionally biased region" description="Low complexity" evidence="1">
    <location>
        <begin position="260"/>
        <end position="281"/>
    </location>
</feature>
<dbReference type="InterPro" id="IPR035994">
    <property type="entry name" value="Nucleoside_phosphorylase_sf"/>
</dbReference>
<dbReference type="HOGENOM" id="CLU_040695_0_0_1"/>
<name>S8DXI0_FOMSC</name>
<evidence type="ECO:0000313" key="4">
    <source>
        <dbReference type="Proteomes" id="UP000015241"/>
    </source>
</evidence>
<dbReference type="CDD" id="cd17769">
    <property type="entry name" value="NP_TgUP-like"/>
    <property type="match status" value="1"/>
</dbReference>
<dbReference type="Pfam" id="PF01048">
    <property type="entry name" value="PNP_UDP_1"/>
    <property type="match status" value="1"/>
</dbReference>
<dbReference type="PANTHER" id="PTHR43691">
    <property type="entry name" value="URIDINE PHOSPHORYLASE"/>
    <property type="match status" value="1"/>
</dbReference>
<keyword evidence="4" id="KW-1185">Reference proteome</keyword>
<dbReference type="EMBL" id="KE504199">
    <property type="protein sequence ID" value="EPS95848.1"/>
    <property type="molecule type" value="Genomic_DNA"/>
</dbReference>
<feature type="region of interest" description="Disordered" evidence="1">
    <location>
        <begin position="260"/>
        <end position="284"/>
    </location>
</feature>
<dbReference type="GO" id="GO:0006218">
    <property type="term" value="P:uridine catabolic process"/>
    <property type="evidence" value="ECO:0007669"/>
    <property type="project" value="TreeGrafter"/>
</dbReference>
<dbReference type="PANTHER" id="PTHR43691:SF14">
    <property type="entry name" value="URIDINE PHOSPHORYLASE"/>
    <property type="match status" value="1"/>
</dbReference>
<dbReference type="Gene3D" id="3.40.50.1580">
    <property type="entry name" value="Nucleoside phosphorylase domain"/>
    <property type="match status" value="1"/>
</dbReference>
<dbReference type="SUPFAM" id="SSF53167">
    <property type="entry name" value="Purine and uridine phosphorylases"/>
    <property type="match status" value="1"/>
</dbReference>
<dbReference type="GO" id="GO:0004850">
    <property type="term" value="F:uridine phosphorylase activity"/>
    <property type="evidence" value="ECO:0007669"/>
    <property type="project" value="TreeGrafter"/>
</dbReference>
<reference evidence="3 4" key="1">
    <citation type="journal article" date="2012" name="Science">
        <title>The Paleozoic origin of enzymatic lignin decomposition reconstructed from 31 fungal genomes.</title>
        <authorList>
            <person name="Floudas D."/>
            <person name="Binder M."/>
            <person name="Riley R."/>
            <person name="Barry K."/>
            <person name="Blanchette R.A."/>
            <person name="Henrissat B."/>
            <person name="Martinez A.T."/>
            <person name="Otillar R."/>
            <person name="Spatafora J.W."/>
            <person name="Yadav J.S."/>
            <person name="Aerts A."/>
            <person name="Benoit I."/>
            <person name="Boyd A."/>
            <person name="Carlson A."/>
            <person name="Copeland A."/>
            <person name="Coutinho P.M."/>
            <person name="de Vries R.P."/>
            <person name="Ferreira P."/>
            <person name="Findley K."/>
            <person name="Foster B."/>
            <person name="Gaskell J."/>
            <person name="Glotzer D."/>
            <person name="Gorecki P."/>
            <person name="Heitman J."/>
            <person name="Hesse C."/>
            <person name="Hori C."/>
            <person name="Igarashi K."/>
            <person name="Jurgens J.A."/>
            <person name="Kallen N."/>
            <person name="Kersten P."/>
            <person name="Kohler A."/>
            <person name="Kuees U."/>
            <person name="Kumar T.K.A."/>
            <person name="Kuo A."/>
            <person name="LaButti K."/>
            <person name="Larrondo L.F."/>
            <person name="Lindquist E."/>
            <person name="Ling A."/>
            <person name="Lombard V."/>
            <person name="Lucas S."/>
            <person name="Lundell T."/>
            <person name="Martin R."/>
            <person name="McLaughlin D.J."/>
            <person name="Morgenstern I."/>
            <person name="Morin E."/>
            <person name="Murat C."/>
            <person name="Nagy L.G."/>
            <person name="Nolan M."/>
            <person name="Ohm R.A."/>
            <person name="Patyshakuliyeva A."/>
            <person name="Rokas A."/>
            <person name="Ruiz-Duenas F.J."/>
            <person name="Sabat G."/>
            <person name="Salamov A."/>
            <person name="Samejima M."/>
            <person name="Schmutz J."/>
            <person name="Slot J.C."/>
            <person name="St John F."/>
            <person name="Stenlid J."/>
            <person name="Sun H."/>
            <person name="Sun S."/>
            <person name="Syed K."/>
            <person name="Tsang A."/>
            <person name="Wiebenga A."/>
            <person name="Young D."/>
            <person name="Pisabarro A."/>
            <person name="Eastwood D.C."/>
            <person name="Martin F."/>
            <person name="Cullen D."/>
            <person name="Grigoriev I.V."/>
            <person name="Hibbett D.S."/>
        </authorList>
    </citation>
    <scope>NUCLEOTIDE SEQUENCE</scope>
    <source>
        <strain evidence="4">FP-58527</strain>
    </source>
</reference>
<dbReference type="GO" id="GO:0005829">
    <property type="term" value="C:cytosol"/>
    <property type="evidence" value="ECO:0007669"/>
    <property type="project" value="TreeGrafter"/>
</dbReference>
<protein>
    <recommendedName>
        <fullName evidence="2">Nucleoside phosphorylase domain-containing protein</fullName>
    </recommendedName>
</protein>